<dbReference type="InterPro" id="IPR015414">
    <property type="entry name" value="TMEM64"/>
</dbReference>
<feature type="transmembrane region" description="Helical" evidence="7">
    <location>
        <begin position="85"/>
        <end position="110"/>
    </location>
</feature>
<dbReference type="Pfam" id="PF09335">
    <property type="entry name" value="VTT_dom"/>
    <property type="match status" value="1"/>
</dbReference>
<dbReference type="GO" id="GO:0005886">
    <property type="term" value="C:plasma membrane"/>
    <property type="evidence" value="ECO:0007669"/>
    <property type="project" value="UniProtKB-SubCell"/>
</dbReference>
<feature type="transmembrane region" description="Helical" evidence="7">
    <location>
        <begin position="170"/>
        <end position="188"/>
    </location>
</feature>
<sequence>MVLSALRTTMAGGPVRRPSPRVIGALALLVAFAALALFAPRPEVTQLREWARAGGAWLPVLFFLAHVLATVVLPRVPFTLAAGLLFGPVVGVVLAVSATTVSAALAFLLVRAIGREAIATRWTHPAVVAVDRRLARRGWPAVVSLRLISPVPFWLVNFCAGVSSIRLRPFLVATAVGVLPGTVALVALGDALTGSTDPTLLAVSVLCVAIGVAGLVVDARLGGPEPV</sequence>
<evidence type="ECO:0000256" key="6">
    <source>
        <dbReference type="ARBA" id="ARBA00023136"/>
    </source>
</evidence>
<evidence type="ECO:0000313" key="10">
    <source>
        <dbReference type="Proteomes" id="UP000516173"/>
    </source>
</evidence>
<dbReference type="GeneID" id="80347306"/>
<evidence type="ECO:0000256" key="2">
    <source>
        <dbReference type="ARBA" id="ARBA00008640"/>
    </source>
</evidence>
<dbReference type="PANTHER" id="PTHR12677:SF59">
    <property type="entry name" value="GOLGI APPARATUS MEMBRANE PROTEIN TVP38-RELATED"/>
    <property type="match status" value="1"/>
</dbReference>
<evidence type="ECO:0000256" key="7">
    <source>
        <dbReference type="RuleBase" id="RU366058"/>
    </source>
</evidence>
<dbReference type="EMBL" id="AP023396">
    <property type="protein sequence ID" value="BCK54984.1"/>
    <property type="molecule type" value="Genomic_DNA"/>
</dbReference>
<evidence type="ECO:0000256" key="4">
    <source>
        <dbReference type="ARBA" id="ARBA00022692"/>
    </source>
</evidence>
<evidence type="ECO:0000256" key="3">
    <source>
        <dbReference type="ARBA" id="ARBA00022475"/>
    </source>
</evidence>
<evidence type="ECO:0000256" key="1">
    <source>
        <dbReference type="ARBA" id="ARBA00004651"/>
    </source>
</evidence>
<dbReference type="InterPro" id="IPR032816">
    <property type="entry name" value="VTT_dom"/>
</dbReference>
<feature type="transmembrane region" description="Helical" evidence="7">
    <location>
        <begin position="200"/>
        <end position="217"/>
    </location>
</feature>
<keyword evidence="6 7" id="KW-0472">Membrane</keyword>
<feature type="domain" description="VTT" evidence="8">
    <location>
        <begin position="73"/>
        <end position="190"/>
    </location>
</feature>
<proteinExistence type="inferred from homology"/>
<name>A0A7G1KNZ6_9NOCA</name>
<keyword evidence="3 7" id="KW-1003">Cell membrane</keyword>
<comment type="subcellular location">
    <subcellularLocation>
        <location evidence="1 7">Cell membrane</location>
        <topology evidence="1 7">Multi-pass membrane protein</topology>
    </subcellularLocation>
</comment>
<feature type="transmembrane region" description="Helical" evidence="7">
    <location>
        <begin position="143"/>
        <end position="164"/>
    </location>
</feature>
<dbReference type="PANTHER" id="PTHR12677">
    <property type="entry name" value="GOLGI APPARATUS MEMBRANE PROTEIN TVP38-RELATED"/>
    <property type="match status" value="1"/>
</dbReference>
<gene>
    <name evidence="9" type="ORF">NWFMUON74_27560</name>
</gene>
<protein>
    <recommendedName>
        <fullName evidence="7">TVP38/TMEM64 family membrane protein</fullName>
    </recommendedName>
</protein>
<organism evidence="9 10">
    <name type="scientific">Nocardia wallacei</name>
    <dbReference type="NCBI Taxonomy" id="480035"/>
    <lineage>
        <taxon>Bacteria</taxon>
        <taxon>Bacillati</taxon>
        <taxon>Actinomycetota</taxon>
        <taxon>Actinomycetes</taxon>
        <taxon>Mycobacteriales</taxon>
        <taxon>Nocardiaceae</taxon>
        <taxon>Nocardia</taxon>
    </lineage>
</organism>
<keyword evidence="5 7" id="KW-1133">Transmembrane helix</keyword>
<keyword evidence="10" id="KW-1185">Reference proteome</keyword>
<evidence type="ECO:0000313" key="9">
    <source>
        <dbReference type="EMBL" id="BCK54984.1"/>
    </source>
</evidence>
<dbReference type="KEGG" id="nwl:NWFMUON74_27560"/>
<accession>A0A7G1KNZ6</accession>
<comment type="similarity">
    <text evidence="2 7">Belongs to the TVP38/TMEM64 family.</text>
</comment>
<dbReference type="AlphaFoldDB" id="A0A7G1KNZ6"/>
<evidence type="ECO:0000259" key="8">
    <source>
        <dbReference type="Pfam" id="PF09335"/>
    </source>
</evidence>
<reference evidence="9 10" key="1">
    <citation type="submission" date="2020-08" db="EMBL/GenBank/DDBJ databases">
        <title>Genome Sequencing of Nocardia wallacei strain FMUON74 and assembly.</title>
        <authorList>
            <person name="Toyokawa M."/>
            <person name="Uesaka K."/>
        </authorList>
    </citation>
    <scope>NUCLEOTIDE SEQUENCE [LARGE SCALE GENOMIC DNA]</scope>
    <source>
        <strain evidence="9 10">FMUON74</strain>
    </source>
</reference>
<feature type="transmembrane region" description="Helical" evidence="7">
    <location>
        <begin position="20"/>
        <end position="38"/>
    </location>
</feature>
<dbReference type="Proteomes" id="UP000516173">
    <property type="component" value="Chromosome"/>
</dbReference>
<evidence type="ECO:0000256" key="5">
    <source>
        <dbReference type="ARBA" id="ARBA00022989"/>
    </source>
</evidence>
<feature type="transmembrane region" description="Helical" evidence="7">
    <location>
        <begin position="50"/>
        <end position="73"/>
    </location>
</feature>
<keyword evidence="4 7" id="KW-0812">Transmembrane</keyword>
<dbReference type="RefSeq" id="WP_232111009.1">
    <property type="nucleotide sequence ID" value="NZ_AP023396.1"/>
</dbReference>